<dbReference type="Gene3D" id="3.40.1570.10">
    <property type="entry name" value="HemS/ChuS/ChuX like domains"/>
    <property type="match status" value="2"/>
</dbReference>
<dbReference type="InterPro" id="IPR007845">
    <property type="entry name" value="HemS/ChuX_dom"/>
</dbReference>
<keyword evidence="3" id="KW-1185">Reference proteome</keyword>
<dbReference type="CDD" id="cd16830">
    <property type="entry name" value="HemS-like_N"/>
    <property type="match status" value="1"/>
</dbReference>
<comment type="caution">
    <text evidence="2">The sequence shown here is derived from an EMBL/GenBank/DDBJ whole genome shotgun (WGS) entry which is preliminary data.</text>
</comment>
<proteinExistence type="predicted"/>
<dbReference type="CDD" id="cd16831">
    <property type="entry name" value="HemS-like_C"/>
    <property type="match status" value="1"/>
</dbReference>
<evidence type="ECO:0000259" key="1">
    <source>
        <dbReference type="Pfam" id="PF05171"/>
    </source>
</evidence>
<accession>A0ABW4S2D2</accession>
<gene>
    <name evidence="2" type="ORF">ACFSGJ_01100</name>
</gene>
<name>A0ABW4S2D2_9RHOB</name>
<dbReference type="EMBL" id="JBHUGH010000001">
    <property type="protein sequence ID" value="MFD1910807.1"/>
    <property type="molecule type" value="Genomic_DNA"/>
</dbReference>
<dbReference type="Proteomes" id="UP001597353">
    <property type="component" value="Unassembled WGS sequence"/>
</dbReference>
<dbReference type="InterPro" id="IPR053733">
    <property type="entry name" value="Heme_Transport_Util_sf"/>
</dbReference>
<dbReference type="SUPFAM" id="SSF144064">
    <property type="entry name" value="Heme iron utilization protein-like"/>
    <property type="match status" value="1"/>
</dbReference>
<protein>
    <submittedName>
        <fullName evidence="2">Hemin-degrading factor</fullName>
    </submittedName>
</protein>
<feature type="domain" description="Haemin-degrading HemS/ChuX" evidence="1">
    <location>
        <begin position="215"/>
        <end position="344"/>
    </location>
</feature>
<evidence type="ECO:0000313" key="3">
    <source>
        <dbReference type="Proteomes" id="UP001597353"/>
    </source>
</evidence>
<evidence type="ECO:0000313" key="2">
    <source>
        <dbReference type="EMBL" id="MFD1910807.1"/>
    </source>
</evidence>
<organism evidence="2 3">
    <name type="scientific">Halodurantibacterium flavum</name>
    <dbReference type="NCBI Taxonomy" id="1382802"/>
    <lineage>
        <taxon>Bacteria</taxon>
        <taxon>Pseudomonadati</taxon>
        <taxon>Pseudomonadota</taxon>
        <taxon>Alphaproteobacteria</taxon>
        <taxon>Rhodobacterales</taxon>
        <taxon>Paracoccaceae</taxon>
        <taxon>Halodurantibacterium</taxon>
    </lineage>
</organism>
<dbReference type="RefSeq" id="WP_390258748.1">
    <property type="nucleotide sequence ID" value="NZ_JBHUGH010000001.1"/>
</dbReference>
<sequence length="351" mass="38810">MTLLSPELVARIQAGRAEHPRLRERDLAETLGISEAQLLAASLGQDDGIRLRRIAADPARLMPAIARLGDVMALTRNDWCVHERRGRYLDFHAGDHAAMILGPEIDLRIFPRHWVHAFAVERPAEGGPRRSLQVFDAAGDAVHKVHLGEDSDLSEWDGVVRDLALDDGAPFDLTPRAAPELLRINVAKVDALREGWAAMTDTHQFLAMTSRLKFDRLGAYRSIGAPWAQQLPQDAVAEVLRRSGAAGIPIMVFVGNRGCIQIHSGPVTRLEPMGPWFNVLDPRFNLHLRNDKVAEVWLVRKPTRRGDAVSVEGFDDQGRLILQIFGKRAEAETDTGAWDRIAAGLADEVVA</sequence>
<reference evidence="3" key="1">
    <citation type="journal article" date="2019" name="Int. J. Syst. Evol. Microbiol.">
        <title>The Global Catalogue of Microorganisms (GCM) 10K type strain sequencing project: providing services to taxonomists for standard genome sequencing and annotation.</title>
        <authorList>
            <consortium name="The Broad Institute Genomics Platform"/>
            <consortium name="The Broad Institute Genome Sequencing Center for Infectious Disease"/>
            <person name="Wu L."/>
            <person name="Ma J."/>
        </authorList>
    </citation>
    <scope>NUCLEOTIDE SEQUENCE [LARGE SCALE GENOMIC DNA]</scope>
    <source>
        <strain evidence="3">CGMCC 4.7242</strain>
    </source>
</reference>
<dbReference type="Pfam" id="PF05171">
    <property type="entry name" value="HemS"/>
    <property type="match status" value="2"/>
</dbReference>
<feature type="domain" description="Haemin-degrading HemS/ChuX" evidence="1">
    <location>
        <begin position="32"/>
        <end position="163"/>
    </location>
</feature>